<dbReference type="Proteomes" id="UP000194968">
    <property type="component" value="Unassembled WGS sequence"/>
</dbReference>
<dbReference type="RefSeq" id="WP_086320142.1">
    <property type="nucleotide sequence ID" value="NZ_NASD01000024.1"/>
</dbReference>
<evidence type="ECO:0000259" key="4">
    <source>
        <dbReference type="PROSITE" id="PS01124"/>
    </source>
</evidence>
<keyword evidence="1" id="KW-0805">Transcription regulation</keyword>
<dbReference type="InterPro" id="IPR046335">
    <property type="entry name" value="LacI/GalR-like_sensor"/>
</dbReference>
<evidence type="ECO:0000313" key="5">
    <source>
        <dbReference type="EMBL" id="OTQ51354.1"/>
    </source>
</evidence>
<dbReference type="InterPro" id="IPR028082">
    <property type="entry name" value="Peripla_BP_I"/>
</dbReference>
<dbReference type="AlphaFoldDB" id="A0A242NW29"/>
<evidence type="ECO:0000256" key="3">
    <source>
        <dbReference type="ARBA" id="ARBA00023163"/>
    </source>
</evidence>
<dbReference type="Gene3D" id="1.10.10.60">
    <property type="entry name" value="Homeodomain-like"/>
    <property type="match status" value="1"/>
</dbReference>
<dbReference type="Gene3D" id="3.40.50.2300">
    <property type="match status" value="2"/>
</dbReference>
<dbReference type="InterPro" id="IPR054031">
    <property type="entry name" value="XylR_PBP1"/>
</dbReference>
<evidence type="ECO:0000256" key="2">
    <source>
        <dbReference type="ARBA" id="ARBA00023125"/>
    </source>
</evidence>
<dbReference type="GO" id="GO:0003700">
    <property type="term" value="F:DNA-binding transcription factor activity"/>
    <property type="evidence" value="ECO:0007669"/>
    <property type="project" value="InterPro"/>
</dbReference>
<proteinExistence type="predicted"/>
<protein>
    <submittedName>
        <fullName evidence="5">XylR family transcriptional regulator</fullName>
    </submittedName>
</protein>
<dbReference type="Pfam" id="PF22177">
    <property type="entry name" value="PBP1_XylR"/>
    <property type="match status" value="1"/>
</dbReference>
<dbReference type="Pfam" id="PF13377">
    <property type="entry name" value="Peripla_BP_3"/>
    <property type="match status" value="1"/>
</dbReference>
<dbReference type="Pfam" id="PF12833">
    <property type="entry name" value="HTH_18"/>
    <property type="match status" value="1"/>
</dbReference>
<dbReference type="InterPro" id="IPR020449">
    <property type="entry name" value="Tscrpt_reg_AraC-type_HTH"/>
</dbReference>
<reference evidence="5 6" key="1">
    <citation type="submission" date="2017-03" db="EMBL/GenBank/DDBJ databases">
        <title>Comparative genomics of honeybee gut symbionts reveal geographically distinct and subgroup specific antibiotic resistance.</title>
        <authorList>
            <person name="Ludvigsen J."/>
            <person name="Porcellato D."/>
            <person name="Labee-Lund T.M."/>
            <person name="Amdam G.V."/>
            <person name="Rudi K."/>
        </authorList>
    </citation>
    <scope>NUCLEOTIDE SEQUENCE [LARGE SCALE GENOMIC DNA]</scope>
    <source>
        <strain evidence="5 6">A-4-12</strain>
    </source>
</reference>
<comment type="caution">
    <text evidence="5">The sequence shown here is derived from an EMBL/GenBank/DDBJ whole genome shotgun (WGS) entry which is preliminary data.</text>
</comment>
<keyword evidence="3" id="KW-0804">Transcription</keyword>
<dbReference type="SMART" id="SM00342">
    <property type="entry name" value="HTH_ARAC"/>
    <property type="match status" value="1"/>
</dbReference>
<accession>A0A242NW29</accession>
<feature type="domain" description="HTH araC/xylS-type" evidence="4">
    <location>
        <begin position="291"/>
        <end position="389"/>
    </location>
</feature>
<evidence type="ECO:0000313" key="6">
    <source>
        <dbReference type="Proteomes" id="UP000194968"/>
    </source>
</evidence>
<dbReference type="CDD" id="cd01543">
    <property type="entry name" value="PBP1_XylR"/>
    <property type="match status" value="1"/>
</dbReference>
<dbReference type="PRINTS" id="PR00032">
    <property type="entry name" value="HTHARAC"/>
</dbReference>
<gene>
    <name evidence="5" type="ORF">B6D06_02870</name>
</gene>
<dbReference type="EMBL" id="NASK01000079">
    <property type="protein sequence ID" value="OTQ51354.1"/>
    <property type="molecule type" value="Genomic_DNA"/>
</dbReference>
<dbReference type="SUPFAM" id="SSF53822">
    <property type="entry name" value="Periplasmic binding protein-like I"/>
    <property type="match status" value="1"/>
</dbReference>
<dbReference type="InterPro" id="IPR018060">
    <property type="entry name" value="HTH_AraC"/>
</dbReference>
<dbReference type="GO" id="GO:0000976">
    <property type="term" value="F:transcription cis-regulatory region binding"/>
    <property type="evidence" value="ECO:0007669"/>
    <property type="project" value="TreeGrafter"/>
</dbReference>
<organism evidence="5 6">
    <name type="scientific">Gilliamella apis</name>
    <dbReference type="NCBI Taxonomy" id="1970738"/>
    <lineage>
        <taxon>Bacteria</taxon>
        <taxon>Pseudomonadati</taxon>
        <taxon>Pseudomonadota</taxon>
        <taxon>Gammaproteobacteria</taxon>
        <taxon>Orbales</taxon>
        <taxon>Orbaceae</taxon>
        <taxon>Gilliamella</taxon>
    </lineage>
</organism>
<dbReference type="PANTHER" id="PTHR30146">
    <property type="entry name" value="LACI-RELATED TRANSCRIPTIONAL REPRESSOR"/>
    <property type="match status" value="1"/>
</dbReference>
<name>A0A242NW29_9GAMM</name>
<dbReference type="InterPro" id="IPR009057">
    <property type="entry name" value="Homeodomain-like_sf"/>
</dbReference>
<keyword evidence="2" id="KW-0238">DNA-binding</keyword>
<evidence type="ECO:0000256" key="1">
    <source>
        <dbReference type="ARBA" id="ARBA00023015"/>
    </source>
</evidence>
<dbReference type="OrthoDB" id="8766450at2"/>
<sequence length="396" mass="45290">MKDTQVESYKVVLLFNANNIYDRQILKGIGDFLKANNIHWNIYISETMRYDTNTAFHFDCDGIIANFDDPDIQDLLTNVDIPIIGVGSSHHDNSSYPKVPYVAADNFAIIESAFNHLCSKGINQFAFYGLPSHRSCRWAAVREQFFEQIVSQKGYEGFIYQGTTTSLDNWQDSLDKLSKWLLSLPVNTGIIAVNDARAHHILQACDRVEIKIPEELCLIGIDNEEVINDLSMVSLSTVKQGTEEMGFEAAKLLQKIFNKGKVSTSPRLISPKKVIERRSTDYRSIQDPYVIQAIHYIRDYACKGIKVDQVTSELQISRSNLELRFKTSLGKTIHTVIHEEKFNRAKYLLLESSLSIQAISEQCGYPSVQYFYFLFKKLYGMTPKDFRNKFTNLNLL</sequence>
<dbReference type="PROSITE" id="PS01124">
    <property type="entry name" value="HTH_ARAC_FAMILY_2"/>
    <property type="match status" value="1"/>
</dbReference>
<dbReference type="PANTHER" id="PTHR30146:SF24">
    <property type="entry name" value="XYLOSE OPERON REGULATORY PROTEIN"/>
    <property type="match status" value="1"/>
</dbReference>
<dbReference type="SUPFAM" id="SSF46689">
    <property type="entry name" value="Homeodomain-like"/>
    <property type="match status" value="1"/>
</dbReference>